<dbReference type="RefSeq" id="WP_092433998.1">
    <property type="nucleotide sequence ID" value="NZ_FMYP01000001.1"/>
</dbReference>
<proteinExistence type="predicted"/>
<dbReference type="NCBIfam" id="TIGR01987">
    <property type="entry name" value="HI0074"/>
    <property type="match status" value="1"/>
</dbReference>
<name>A0A1G6GHC4_9BACT</name>
<dbReference type="STRING" id="1640674.SAMN05216323_100155"/>
<dbReference type="InterPro" id="IPR010235">
    <property type="entry name" value="HepT"/>
</dbReference>
<dbReference type="GO" id="GO:0016740">
    <property type="term" value="F:transferase activity"/>
    <property type="evidence" value="ECO:0007669"/>
    <property type="project" value="UniProtKB-KW"/>
</dbReference>
<dbReference type="EMBL" id="FMYP01000001">
    <property type="protein sequence ID" value="SDB81299.1"/>
    <property type="molecule type" value="Genomic_DNA"/>
</dbReference>
<keyword evidence="1" id="KW-0808">Transferase</keyword>
<evidence type="ECO:0000313" key="1">
    <source>
        <dbReference type="EMBL" id="SDB81299.1"/>
    </source>
</evidence>
<dbReference type="AlphaFoldDB" id="A0A1G6GHC4"/>
<reference evidence="1 2" key="1">
    <citation type="submission" date="2016-09" db="EMBL/GenBank/DDBJ databases">
        <authorList>
            <person name="Capua I."/>
            <person name="De Benedictis P."/>
            <person name="Joannis T."/>
            <person name="Lombin L.H."/>
            <person name="Cattoli G."/>
        </authorList>
    </citation>
    <scope>NUCLEOTIDE SEQUENCE [LARGE SCALE GENOMIC DNA]</scope>
    <source>
        <strain evidence="1 2">A7P-90m</strain>
    </source>
</reference>
<protein>
    <submittedName>
        <fullName evidence="1">Nucleotidyltransferase substrate binding protein, HI0074 family</fullName>
    </submittedName>
</protein>
<keyword evidence="2" id="KW-1185">Reference proteome</keyword>
<dbReference type="Pfam" id="PF08780">
    <property type="entry name" value="NTase_sub_bind"/>
    <property type="match status" value="1"/>
</dbReference>
<accession>A0A1G6GHC4</accession>
<dbReference type="Proteomes" id="UP000199452">
    <property type="component" value="Unassembled WGS sequence"/>
</dbReference>
<organism evidence="1 2">
    <name type="scientific">Williamwhitmania taraxaci</name>
    <dbReference type="NCBI Taxonomy" id="1640674"/>
    <lineage>
        <taxon>Bacteria</taxon>
        <taxon>Pseudomonadati</taxon>
        <taxon>Bacteroidota</taxon>
        <taxon>Bacteroidia</taxon>
        <taxon>Bacteroidales</taxon>
        <taxon>Williamwhitmaniaceae</taxon>
        <taxon>Williamwhitmania</taxon>
    </lineage>
</organism>
<dbReference type="Gene3D" id="1.20.120.330">
    <property type="entry name" value="Nucleotidyltransferases domain 2"/>
    <property type="match status" value="1"/>
</dbReference>
<evidence type="ECO:0000313" key="2">
    <source>
        <dbReference type="Proteomes" id="UP000199452"/>
    </source>
</evidence>
<sequence length="139" mass="16273">MEKRWEQRFRNYSKALSQMELFISKGELNSMEEQGLIKAFEYTFALAWKTLQDFLREQGYPDIAGPRPTIEQSFQDGYIADGEGWMRMQRSRNLTSHTYNEDTAAEIATLIKAEYIQLFRSLFARLTKEETSSSSQLFS</sequence>
<gene>
    <name evidence="1" type="ORF">SAMN05216323_100155</name>
</gene>
<dbReference type="SUPFAM" id="SSF81593">
    <property type="entry name" value="Nucleotidyltransferase substrate binding subunit/domain"/>
    <property type="match status" value="1"/>
</dbReference>
<dbReference type="OrthoDB" id="9810452at2"/>